<organism evidence="1 2">
    <name type="scientific">Leptospira santarosai str. ZUN179</name>
    <dbReference type="NCBI Taxonomy" id="1049985"/>
    <lineage>
        <taxon>Bacteria</taxon>
        <taxon>Pseudomonadati</taxon>
        <taxon>Spirochaetota</taxon>
        <taxon>Spirochaetia</taxon>
        <taxon>Leptospirales</taxon>
        <taxon>Leptospiraceae</taxon>
        <taxon>Leptospira</taxon>
    </lineage>
</organism>
<dbReference type="Proteomes" id="UP000012160">
    <property type="component" value="Unassembled WGS sequence"/>
</dbReference>
<dbReference type="EMBL" id="AHOQ02000048">
    <property type="protein sequence ID" value="EMO43849.1"/>
    <property type="molecule type" value="Genomic_DNA"/>
</dbReference>
<gene>
    <name evidence="1" type="ORF">LEP1GSC187_0529</name>
</gene>
<sequence>MGYTIFEGAIYGHGEKAGELPGFGSVYGTSCKGEPTQSTIFEEFTGGPDEDSQVQFSSASGSMIARFPLGIKYPLPSELKTIVDENGPKSAELKLTDKPEFPLPDFSTFKTRIDGKDVYKGYFYDTPYQAQKPKDALSYKNYGMRKRLEEVEIENNLKWNIHQIVVSGSGNTDATIYLGANAVFPQTLITGSIEVGQKIRIRETEDTENEGLFTVIGIPDSLTLRVHNPSVIAQNVIKGFVEIFPKEWGNPLTPISELVAQVFRNYGQKIPITFAENLIENSVGRATLGEFDLGGMTLWKFIDLIQNMLGGRWNAGVDGNGFYFLRQRKAEPIEKLNVGFAFNDVEFKRDISGIWNYIKLYIKDENGSGSKFLTEIMDKTSIAKWGVKMPPGGGIEVPASFTKEVGDMYLQGILANRKDPKFIITINNAPFRYYEFGDYIVPTVPGDYTETLEEMDTLTGFVNSDPTKLTVTTDSLNLTNGAASQKLVLTNADGVTYRKTVNKKVFSLKKIKFQVMANQQDDWINNPGGFLRFGIGRTSFLENGLIPVPIGYRDGWIPFEVDVSNLKIDFIGEIGWKFFNPPNGVSVWIDNIEIISYTSLEFLVPLKEVEYNQIKKRSCKLIFGSADNRFEKYIAGYVSQIETQKIMMRKK</sequence>
<comment type="caution">
    <text evidence="1">The sequence shown here is derived from an EMBL/GenBank/DDBJ whole genome shotgun (WGS) entry which is preliminary data.</text>
</comment>
<protein>
    <submittedName>
        <fullName evidence="1">Uncharacterized protein</fullName>
    </submittedName>
</protein>
<reference evidence="1 2" key="1">
    <citation type="submission" date="2013-01" db="EMBL/GenBank/DDBJ databases">
        <authorList>
            <person name="Harkins D.M."/>
            <person name="Durkin A.S."/>
            <person name="Brinkac L.M."/>
            <person name="Haft D.H."/>
            <person name="Selengut J.D."/>
            <person name="Sanka R."/>
            <person name="DePew J."/>
            <person name="Purushe J."/>
            <person name="Matthias M.A."/>
            <person name="Vinetz J.M."/>
            <person name="Sutton G.G."/>
            <person name="Nierman W.C."/>
            <person name="Fouts D.E."/>
        </authorList>
    </citation>
    <scope>NUCLEOTIDE SEQUENCE [LARGE SCALE GENOMIC DNA]</scope>
    <source>
        <strain evidence="1 2">ZUN179</strain>
    </source>
</reference>
<evidence type="ECO:0000313" key="2">
    <source>
        <dbReference type="Proteomes" id="UP000012160"/>
    </source>
</evidence>
<dbReference type="RefSeq" id="WP_004486572.1">
    <property type="nucleotide sequence ID" value="NZ_AHOQ02000048.1"/>
</dbReference>
<accession>M6US16</accession>
<name>M6US16_9LEPT</name>
<proteinExistence type="predicted"/>
<evidence type="ECO:0000313" key="1">
    <source>
        <dbReference type="EMBL" id="EMO43849.1"/>
    </source>
</evidence>
<dbReference type="AlphaFoldDB" id="M6US16"/>